<accession>A0A6F8PT95</accession>
<gene>
    <name evidence="15" type="ORF">THMIRHAS_07020</name>
</gene>
<dbReference type="CDD" id="cd17546">
    <property type="entry name" value="REC_hyHK_CKI1_RcsC-like"/>
    <property type="match status" value="1"/>
</dbReference>
<dbReference type="SUPFAM" id="SSF47384">
    <property type="entry name" value="Homodimeric domain of signal transducing histidine kinase"/>
    <property type="match status" value="1"/>
</dbReference>
<dbReference type="EC" id="2.7.13.3" evidence="2"/>
<dbReference type="GO" id="GO:0005524">
    <property type="term" value="F:ATP binding"/>
    <property type="evidence" value="ECO:0007669"/>
    <property type="project" value="UniProtKB-KW"/>
</dbReference>
<evidence type="ECO:0000313" key="15">
    <source>
        <dbReference type="EMBL" id="BBP45329.1"/>
    </source>
</evidence>
<dbReference type="InterPro" id="IPR003661">
    <property type="entry name" value="HisK_dim/P_dom"/>
</dbReference>
<evidence type="ECO:0000256" key="5">
    <source>
        <dbReference type="ARBA" id="ARBA00022741"/>
    </source>
</evidence>
<keyword evidence="6" id="KW-0418">Kinase</keyword>
<dbReference type="RefSeq" id="WP_173270960.1">
    <property type="nucleotide sequence ID" value="NZ_AP021889.1"/>
</dbReference>
<dbReference type="PRINTS" id="PR00344">
    <property type="entry name" value="BCTRLSENSOR"/>
</dbReference>
<keyword evidence="12" id="KW-0812">Transmembrane</keyword>
<evidence type="ECO:0000256" key="8">
    <source>
        <dbReference type="ARBA" id="ARBA00023012"/>
    </source>
</evidence>
<name>A0A6F8PT95_9GAMM</name>
<dbReference type="InterPro" id="IPR001789">
    <property type="entry name" value="Sig_transdc_resp-reg_receiver"/>
</dbReference>
<evidence type="ECO:0000256" key="1">
    <source>
        <dbReference type="ARBA" id="ARBA00000085"/>
    </source>
</evidence>
<protein>
    <recommendedName>
        <fullName evidence="10">Sensory/regulatory protein RpfC</fullName>
        <ecNumber evidence="2">2.7.13.3</ecNumber>
    </recommendedName>
</protein>
<dbReference type="PANTHER" id="PTHR45339">
    <property type="entry name" value="HYBRID SIGNAL TRANSDUCTION HISTIDINE KINASE J"/>
    <property type="match status" value="1"/>
</dbReference>
<keyword evidence="8" id="KW-0902">Two-component regulatory system</keyword>
<keyword evidence="7" id="KW-0067">ATP-binding</keyword>
<organism evidence="15 16">
    <name type="scientific">Thiosulfatimonas sediminis</name>
    <dbReference type="NCBI Taxonomy" id="2675054"/>
    <lineage>
        <taxon>Bacteria</taxon>
        <taxon>Pseudomonadati</taxon>
        <taxon>Pseudomonadota</taxon>
        <taxon>Gammaproteobacteria</taxon>
        <taxon>Thiotrichales</taxon>
        <taxon>Piscirickettsiaceae</taxon>
        <taxon>Thiosulfatimonas</taxon>
    </lineage>
</organism>
<dbReference type="SMART" id="SM00388">
    <property type="entry name" value="HisKA"/>
    <property type="match status" value="1"/>
</dbReference>
<evidence type="ECO:0000256" key="2">
    <source>
        <dbReference type="ARBA" id="ARBA00012438"/>
    </source>
</evidence>
<dbReference type="FunFam" id="3.30.565.10:FF:000010">
    <property type="entry name" value="Sensor histidine kinase RcsC"/>
    <property type="match status" value="1"/>
</dbReference>
<reference evidence="16" key="1">
    <citation type="submission" date="2019-11" db="EMBL/GenBank/DDBJ databases">
        <title>Isolation and characterization of two novel species in the genus Thiomicrorhabdus.</title>
        <authorList>
            <person name="Mochizuki J."/>
            <person name="Kojima H."/>
            <person name="Fukui M."/>
        </authorList>
    </citation>
    <scope>NUCLEOTIDE SEQUENCE [LARGE SCALE GENOMIC DNA]</scope>
    <source>
        <strain evidence="16">aks77</strain>
    </source>
</reference>
<dbReference type="FunFam" id="1.10.287.130:FF:000002">
    <property type="entry name" value="Two-component osmosensing histidine kinase"/>
    <property type="match status" value="1"/>
</dbReference>
<dbReference type="CDD" id="cd16922">
    <property type="entry name" value="HATPase_EvgS-ArcB-TorS-like"/>
    <property type="match status" value="1"/>
</dbReference>
<dbReference type="InterPro" id="IPR036890">
    <property type="entry name" value="HATPase_C_sf"/>
</dbReference>
<evidence type="ECO:0000256" key="11">
    <source>
        <dbReference type="PROSITE-ProRule" id="PRU00169"/>
    </source>
</evidence>
<dbReference type="Pfam" id="PF00072">
    <property type="entry name" value="Response_reg"/>
    <property type="match status" value="1"/>
</dbReference>
<dbReference type="PROSITE" id="PS50109">
    <property type="entry name" value="HIS_KIN"/>
    <property type="match status" value="1"/>
</dbReference>
<dbReference type="Pfam" id="PF02518">
    <property type="entry name" value="HATPase_c"/>
    <property type="match status" value="1"/>
</dbReference>
<dbReference type="KEGG" id="tse:THMIRHAS_07020"/>
<evidence type="ECO:0000256" key="10">
    <source>
        <dbReference type="ARBA" id="ARBA00068150"/>
    </source>
</evidence>
<evidence type="ECO:0000256" key="9">
    <source>
        <dbReference type="ARBA" id="ARBA00064003"/>
    </source>
</evidence>
<keyword evidence="4" id="KW-0808">Transferase</keyword>
<dbReference type="Pfam" id="PF00512">
    <property type="entry name" value="HisKA"/>
    <property type="match status" value="1"/>
</dbReference>
<evidence type="ECO:0000256" key="6">
    <source>
        <dbReference type="ARBA" id="ARBA00022777"/>
    </source>
</evidence>
<feature type="modified residue" description="4-aspartylphosphate" evidence="11">
    <location>
        <position position="702"/>
    </location>
</feature>
<dbReference type="InterPro" id="IPR005467">
    <property type="entry name" value="His_kinase_dom"/>
</dbReference>
<dbReference type="AlphaFoldDB" id="A0A6F8PT95"/>
<dbReference type="SUPFAM" id="SSF55874">
    <property type="entry name" value="ATPase domain of HSP90 chaperone/DNA topoisomerase II/histidine kinase"/>
    <property type="match status" value="1"/>
</dbReference>
<evidence type="ECO:0000256" key="12">
    <source>
        <dbReference type="SAM" id="Phobius"/>
    </source>
</evidence>
<dbReference type="GO" id="GO:0000155">
    <property type="term" value="F:phosphorelay sensor kinase activity"/>
    <property type="evidence" value="ECO:0007669"/>
    <property type="project" value="InterPro"/>
</dbReference>
<dbReference type="EMBL" id="AP021889">
    <property type="protein sequence ID" value="BBP45329.1"/>
    <property type="molecule type" value="Genomic_DNA"/>
</dbReference>
<dbReference type="PROSITE" id="PS50110">
    <property type="entry name" value="RESPONSE_REGULATORY"/>
    <property type="match status" value="1"/>
</dbReference>
<keyword evidence="5" id="KW-0547">Nucleotide-binding</keyword>
<dbReference type="SMART" id="SM00448">
    <property type="entry name" value="REC"/>
    <property type="match status" value="1"/>
</dbReference>
<dbReference type="SUPFAM" id="SSF52172">
    <property type="entry name" value="CheY-like"/>
    <property type="match status" value="1"/>
</dbReference>
<feature type="transmembrane region" description="Helical" evidence="12">
    <location>
        <begin position="233"/>
        <end position="256"/>
    </location>
</feature>
<dbReference type="InterPro" id="IPR036097">
    <property type="entry name" value="HisK_dim/P_sf"/>
</dbReference>
<dbReference type="PANTHER" id="PTHR45339:SF1">
    <property type="entry name" value="HYBRID SIGNAL TRANSDUCTION HISTIDINE KINASE J"/>
    <property type="match status" value="1"/>
</dbReference>
<evidence type="ECO:0000256" key="4">
    <source>
        <dbReference type="ARBA" id="ARBA00022679"/>
    </source>
</evidence>
<dbReference type="InterPro" id="IPR003594">
    <property type="entry name" value="HATPase_dom"/>
</dbReference>
<keyword evidence="3 11" id="KW-0597">Phosphoprotein</keyword>
<dbReference type="Gene3D" id="1.10.287.130">
    <property type="match status" value="1"/>
</dbReference>
<comment type="catalytic activity">
    <reaction evidence="1">
        <text>ATP + protein L-histidine = ADP + protein N-phospho-L-histidine.</text>
        <dbReference type="EC" id="2.7.13.3"/>
    </reaction>
</comment>
<evidence type="ECO:0000259" key="14">
    <source>
        <dbReference type="PROSITE" id="PS50110"/>
    </source>
</evidence>
<dbReference type="Proteomes" id="UP000501726">
    <property type="component" value="Chromosome"/>
</dbReference>
<keyword evidence="12" id="KW-1133">Transmembrane helix</keyword>
<keyword evidence="12" id="KW-0472">Membrane</keyword>
<evidence type="ECO:0000313" key="16">
    <source>
        <dbReference type="Proteomes" id="UP000501726"/>
    </source>
</evidence>
<keyword evidence="16" id="KW-1185">Reference proteome</keyword>
<feature type="domain" description="Response regulatory" evidence="14">
    <location>
        <begin position="653"/>
        <end position="772"/>
    </location>
</feature>
<dbReference type="InterPro" id="IPR004358">
    <property type="entry name" value="Sig_transdc_His_kin-like_C"/>
</dbReference>
<evidence type="ECO:0000256" key="3">
    <source>
        <dbReference type="ARBA" id="ARBA00022553"/>
    </source>
</evidence>
<evidence type="ECO:0000256" key="7">
    <source>
        <dbReference type="ARBA" id="ARBA00022840"/>
    </source>
</evidence>
<dbReference type="InterPro" id="IPR011006">
    <property type="entry name" value="CheY-like_superfamily"/>
</dbReference>
<sequence>MKSKYQTQSKSHSAVRHTGINLILLLVIFIVGLGSQTLLNFRISDYIKELDWQVRNAEVENLLGQEIILEIHKIESNFFQMSAFPNKHLRRIINAEIDESEEEIEHVLSVLNHGGNFKHNLDLNLPNTNEQEEVLTYTPSVENAFSFTAADILPKVQVINRKLNQLNTVMDKLDQYRLSNDPRLAETLSELKLDVKLFKPIFHRIKEDANHIIYLNKSNFGEIRAKVSEQKRFYNNVQISLTLFLLIFGLLSFWALSRNIHRSSIAVDNSRDYTQDILNSQQNIIIVNDGEKIIDASGGFFAFFAEYQTLEDFSRDYSCICDLFVEAPGFVYKFKDKNWIEYLLENPQKLHKAKIRYLGSERTFQLHAQKSIKYQRYIVSLVDISELESINSDLQLQKNRALYATKSKGEFLANMSHEIRTPLNAILGFIDLLKDKKLDRESHKYLDTISQSSHTLLGIINDILDLSKIENGKLIIDQNDFSPQKEFGSVADLFKARCSEKNICFSTHLSERLPTSIHSDALRIKQVLTNLLSNAVKFTESGKAIELKIDYNPGWLRISVCDQGIGMTREAQERIFEAFTQAETSTTRTYGGTGLGLTISSRLVTMLGGTLKVTSKLGEGSTFYFSIPVQAGSSEVTPPPPTQGTEQQQFSGNILLVEDNQTNQMLMKAILKKFNLSCTLACDGLEAVEAVKTQQFDLILMDENMPNLNGIEATKQIRAYEQENQLPAQNIVALTANAMIGDRERFIQAGMNEYLTKPINIGELQKIFNAFLTVQKTN</sequence>
<dbReference type="Gene3D" id="3.30.565.10">
    <property type="entry name" value="Histidine kinase-like ATPase, C-terminal domain"/>
    <property type="match status" value="1"/>
</dbReference>
<feature type="domain" description="Histidine kinase" evidence="13">
    <location>
        <begin position="414"/>
        <end position="631"/>
    </location>
</feature>
<proteinExistence type="predicted"/>
<dbReference type="SMART" id="SM00387">
    <property type="entry name" value="HATPase_c"/>
    <property type="match status" value="1"/>
</dbReference>
<dbReference type="Gene3D" id="3.40.50.2300">
    <property type="match status" value="1"/>
</dbReference>
<feature type="transmembrane region" description="Helical" evidence="12">
    <location>
        <begin position="20"/>
        <end position="39"/>
    </location>
</feature>
<dbReference type="CDD" id="cd00082">
    <property type="entry name" value="HisKA"/>
    <property type="match status" value="1"/>
</dbReference>
<evidence type="ECO:0000259" key="13">
    <source>
        <dbReference type="PROSITE" id="PS50109"/>
    </source>
</evidence>
<comment type="subunit">
    <text evidence="9">At low DSF concentrations, interacts with RpfF.</text>
</comment>